<dbReference type="RefSeq" id="WP_007562469.1">
    <property type="nucleotide sequence ID" value="NZ_JGDJ01000179.1"/>
</dbReference>
<dbReference type="GeneID" id="43185451"/>
<protein>
    <recommendedName>
        <fullName evidence="1">DUF4376 domain-containing protein</fullName>
    </recommendedName>
</protein>
<evidence type="ECO:0000259" key="1">
    <source>
        <dbReference type="Pfam" id="PF14301"/>
    </source>
</evidence>
<evidence type="ECO:0000313" key="3">
    <source>
        <dbReference type="Proteomes" id="UP000022082"/>
    </source>
</evidence>
<dbReference type="InterPro" id="IPR025484">
    <property type="entry name" value="DUF4376"/>
</dbReference>
<comment type="caution">
    <text evidence="2">The sequence shown here is derived from an EMBL/GenBank/DDBJ whole genome shotgun (WGS) entry which is preliminary data.</text>
</comment>
<organism evidence="2 3">
    <name type="scientific">Bacteroides fragilis str. S36L11</name>
    <dbReference type="NCBI Taxonomy" id="1339327"/>
    <lineage>
        <taxon>Bacteria</taxon>
        <taxon>Pseudomonadati</taxon>
        <taxon>Bacteroidota</taxon>
        <taxon>Bacteroidia</taxon>
        <taxon>Bacteroidales</taxon>
        <taxon>Bacteroidaceae</taxon>
        <taxon>Bacteroides</taxon>
    </lineage>
</organism>
<dbReference type="EMBL" id="JGDJ01000179">
    <property type="protein sequence ID" value="EXZ28925.1"/>
    <property type="molecule type" value="Genomic_DNA"/>
</dbReference>
<name>A0A015X470_BACFG</name>
<proteinExistence type="predicted"/>
<dbReference type="PATRIC" id="fig|1339327.3.peg.2463"/>
<evidence type="ECO:0000313" key="2">
    <source>
        <dbReference type="EMBL" id="EXZ28925.1"/>
    </source>
</evidence>
<dbReference type="AlphaFoldDB" id="A0A015X470"/>
<dbReference type="Pfam" id="PF14301">
    <property type="entry name" value="DUF4376"/>
    <property type="match status" value="1"/>
</dbReference>
<gene>
    <name evidence="2" type="ORF">M136_1825</name>
</gene>
<feature type="domain" description="DUF4376" evidence="1">
    <location>
        <begin position="61"/>
        <end position="154"/>
    </location>
</feature>
<reference evidence="2 3" key="1">
    <citation type="submission" date="2014-02" db="EMBL/GenBank/DDBJ databases">
        <authorList>
            <person name="Sears C."/>
            <person name="Carroll K."/>
            <person name="Sack B.R."/>
            <person name="Qadri F."/>
            <person name="Myers L.L."/>
            <person name="Chung G.-T."/>
            <person name="Escheverria P."/>
            <person name="Fraser C.M."/>
            <person name="Sadzewicz L."/>
            <person name="Shefchek K.A."/>
            <person name="Tallon L."/>
            <person name="Das S.P."/>
            <person name="Daugherty S."/>
            <person name="Mongodin E.F."/>
        </authorList>
    </citation>
    <scope>NUCLEOTIDE SEQUENCE [LARGE SCALE GENOMIC DNA]</scope>
    <source>
        <strain evidence="2 3">S36L11</strain>
    </source>
</reference>
<dbReference type="Proteomes" id="UP000022082">
    <property type="component" value="Unassembled WGS sequence"/>
</dbReference>
<sequence>MRRVEGSSGVSLMECTNPVKDKWRIRWDVQEKENGSASYMEEEFGHKPTDEEIHTLVMSWYNSQTDAAILSGFAYNGAHVWLSVENQYNYKAAYDLAVQTGGETLPVTFKFGSDEQPEYHTFTQLEELKDFYTKAVGFIQTVLAEGWEKKDKFNLELYRIE</sequence>
<accession>A0A015X470</accession>